<dbReference type="EMBL" id="JACEIK010000087">
    <property type="protein sequence ID" value="MCD7449185.1"/>
    <property type="molecule type" value="Genomic_DNA"/>
</dbReference>
<dbReference type="Proteomes" id="UP000823775">
    <property type="component" value="Unassembled WGS sequence"/>
</dbReference>
<evidence type="ECO:0000313" key="2">
    <source>
        <dbReference type="Proteomes" id="UP000823775"/>
    </source>
</evidence>
<reference evidence="1 2" key="1">
    <citation type="journal article" date="2021" name="BMC Genomics">
        <title>Datura genome reveals duplications of psychoactive alkaloid biosynthetic genes and high mutation rate following tissue culture.</title>
        <authorList>
            <person name="Rajewski A."/>
            <person name="Carter-House D."/>
            <person name="Stajich J."/>
            <person name="Litt A."/>
        </authorList>
    </citation>
    <scope>NUCLEOTIDE SEQUENCE [LARGE SCALE GENOMIC DNA]</scope>
    <source>
        <strain evidence="1">AR-01</strain>
    </source>
</reference>
<accession>A0ABS8RQU1</accession>
<sequence>MEHAFLAWDATDLQSALQDLRSAVQQHILALRSSLLVLSEMNLSFAVGNKIWPTFCLSPWTICTPCIVIRGSRFHGGFPDIEHAFLAWDAADSRSAVQQHILALRSALLVLSTTNPQFLVGHLRSTVGHPHRI</sequence>
<gene>
    <name evidence="1" type="ORF">HAX54_050069</name>
</gene>
<protein>
    <submittedName>
        <fullName evidence="1">Uncharacterized protein</fullName>
    </submittedName>
</protein>
<proteinExistence type="predicted"/>
<organism evidence="1 2">
    <name type="scientific">Datura stramonium</name>
    <name type="common">Jimsonweed</name>
    <name type="synonym">Common thornapple</name>
    <dbReference type="NCBI Taxonomy" id="4076"/>
    <lineage>
        <taxon>Eukaryota</taxon>
        <taxon>Viridiplantae</taxon>
        <taxon>Streptophyta</taxon>
        <taxon>Embryophyta</taxon>
        <taxon>Tracheophyta</taxon>
        <taxon>Spermatophyta</taxon>
        <taxon>Magnoliopsida</taxon>
        <taxon>eudicotyledons</taxon>
        <taxon>Gunneridae</taxon>
        <taxon>Pentapetalae</taxon>
        <taxon>asterids</taxon>
        <taxon>lamiids</taxon>
        <taxon>Solanales</taxon>
        <taxon>Solanaceae</taxon>
        <taxon>Solanoideae</taxon>
        <taxon>Datureae</taxon>
        <taxon>Datura</taxon>
    </lineage>
</organism>
<evidence type="ECO:0000313" key="1">
    <source>
        <dbReference type="EMBL" id="MCD7449185.1"/>
    </source>
</evidence>
<keyword evidence="2" id="KW-1185">Reference proteome</keyword>
<comment type="caution">
    <text evidence="1">The sequence shown here is derived from an EMBL/GenBank/DDBJ whole genome shotgun (WGS) entry which is preliminary data.</text>
</comment>
<name>A0ABS8RQU1_DATST</name>